<dbReference type="InterPro" id="IPR051267">
    <property type="entry name" value="STEAP_metalloreductase"/>
</dbReference>
<reference evidence="3" key="1">
    <citation type="submission" date="2016-03" db="EMBL/GenBank/DDBJ databases">
        <title>Microsymbionts genomes from the relict species Vavilovia formosa.</title>
        <authorList>
            <person name="Chirak E."/>
            <person name="Kimeklis A."/>
            <person name="Kopat V."/>
            <person name="Andronov E."/>
        </authorList>
    </citation>
    <scope>NUCLEOTIDE SEQUENCE [LARGE SCALE GENOMIC DNA]</scope>
    <source>
        <strain evidence="3">Vaf12</strain>
    </source>
</reference>
<proteinExistence type="predicted"/>
<protein>
    <submittedName>
        <fullName evidence="3">Oxidoreductase</fullName>
    </submittedName>
</protein>
<dbReference type="SUPFAM" id="SSF51735">
    <property type="entry name" value="NAD(P)-binding Rossmann-fold domains"/>
    <property type="match status" value="1"/>
</dbReference>
<feature type="domain" description="Pyrroline-5-carboxylate reductase catalytic N-terminal" evidence="2">
    <location>
        <begin position="3"/>
        <end position="88"/>
    </location>
</feature>
<gene>
    <name evidence="3" type="ORF">A4A59_32665</name>
</gene>
<accession>A0A154IAK1</accession>
<dbReference type="AlphaFoldDB" id="A0A154IAK1"/>
<evidence type="ECO:0000313" key="3">
    <source>
        <dbReference type="EMBL" id="KZA97117.1"/>
    </source>
</evidence>
<dbReference type="PANTHER" id="PTHR14239:SF10">
    <property type="entry name" value="REDUCTASE"/>
    <property type="match status" value="1"/>
</dbReference>
<dbReference type="InterPro" id="IPR036291">
    <property type="entry name" value="NAD(P)-bd_dom_sf"/>
</dbReference>
<dbReference type="GO" id="GO:0016491">
    <property type="term" value="F:oxidoreductase activity"/>
    <property type="evidence" value="ECO:0007669"/>
    <property type="project" value="UniProtKB-KW"/>
</dbReference>
<comment type="caution">
    <text evidence="3">The sequence shown here is derived from an EMBL/GenBank/DDBJ whole genome shotgun (WGS) entry which is preliminary data.</text>
</comment>
<evidence type="ECO:0000256" key="1">
    <source>
        <dbReference type="ARBA" id="ARBA00023002"/>
    </source>
</evidence>
<evidence type="ECO:0000259" key="2">
    <source>
        <dbReference type="Pfam" id="PF03807"/>
    </source>
</evidence>
<organism evidence="3">
    <name type="scientific">Rhizobium leguminosarum</name>
    <dbReference type="NCBI Taxonomy" id="384"/>
    <lineage>
        <taxon>Bacteria</taxon>
        <taxon>Pseudomonadati</taxon>
        <taxon>Pseudomonadota</taxon>
        <taxon>Alphaproteobacteria</taxon>
        <taxon>Hyphomicrobiales</taxon>
        <taxon>Rhizobiaceae</taxon>
        <taxon>Rhizobium/Agrobacterium group</taxon>
        <taxon>Rhizobium</taxon>
    </lineage>
</organism>
<dbReference type="RefSeq" id="WP_062944888.1">
    <property type="nucleotide sequence ID" value="NZ_CP171844.1"/>
</dbReference>
<keyword evidence="1" id="KW-0560">Oxidoreductase</keyword>
<dbReference type="EMBL" id="LVYU01000138">
    <property type="protein sequence ID" value="KZA97117.1"/>
    <property type="molecule type" value="Genomic_DNA"/>
</dbReference>
<sequence>MKTAIIGIGNMGKGLASRLAGKTDLIVAARNDQAARSLAESLGVESATIAEAIAAAGIVILAVPYASALEIAASPSLSGKIVVDISNPLKPDFSGLLFGHETSAADKIQNAAAGAKVVKAFNTIFAELFNASRDATAKVPVFVAGNDEDAVEKVSKLVVDAGFAAEKTGGLDAAKLLEPLGMLNIRLGYGLGRGTAIAPAWMNIAA</sequence>
<dbReference type="PANTHER" id="PTHR14239">
    <property type="entry name" value="DUDULIN-RELATED"/>
    <property type="match status" value="1"/>
</dbReference>
<name>A0A154IAK1_RHILE</name>
<dbReference type="Gene3D" id="3.40.50.720">
    <property type="entry name" value="NAD(P)-binding Rossmann-like Domain"/>
    <property type="match status" value="1"/>
</dbReference>
<dbReference type="Pfam" id="PF03807">
    <property type="entry name" value="F420_oxidored"/>
    <property type="match status" value="1"/>
</dbReference>
<dbReference type="InterPro" id="IPR028939">
    <property type="entry name" value="P5C_Rdtase_cat_N"/>
</dbReference>